<name>A0A835HSA6_9MAGN</name>
<dbReference type="Proteomes" id="UP000631114">
    <property type="component" value="Unassembled WGS sequence"/>
</dbReference>
<feature type="region of interest" description="Disordered" evidence="1">
    <location>
        <begin position="193"/>
        <end position="212"/>
    </location>
</feature>
<dbReference type="PANTHER" id="PTHR35686:SF1">
    <property type="entry name" value="KINETOCHORE PROTEIN"/>
    <property type="match status" value="1"/>
</dbReference>
<gene>
    <name evidence="2" type="ORF">IFM89_006806</name>
</gene>
<dbReference type="PANTHER" id="PTHR35686">
    <property type="entry name" value="KINETOCHORE PROTEIN"/>
    <property type="match status" value="1"/>
</dbReference>
<evidence type="ECO:0000313" key="2">
    <source>
        <dbReference type="EMBL" id="KAF9604484.1"/>
    </source>
</evidence>
<dbReference type="OrthoDB" id="1914453at2759"/>
<accession>A0A835HSA6</accession>
<organism evidence="2 3">
    <name type="scientific">Coptis chinensis</name>
    <dbReference type="NCBI Taxonomy" id="261450"/>
    <lineage>
        <taxon>Eukaryota</taxon>
        <taxon>Viridiplantae</taxon>
        <taxon>Streptophyta</taxon>
        <taxon>Embryophyta</taxon>
        <taxon>Tracheophyta</taxon>
        <taxon>Spermatophyta</taxon>
        <taxon>Magnoliopsida</taxon>
        <taxon>Ranunculales</taxon>
        <taxon>Ranunculaceae</taxon>
        <taxon>Coptidoideae</taxon>
        <taxon>Coptis</taxon>
    </lineage>
</organism>
<protein>
    <submittedName>
        <fullName evidence="2">Uncharacterized protein</fullName>
    </submittedName>
</protein>
<dbReference type="AlphaFoldDB" id="A0A835HSA6"/>
<evidence type="ECO:0000313" key="3">
    <source>
        <dbReference type="Proteomes" id="UP000631114"/>
    </source>
</evidence>
<proteinExistence type="predicted"/>
<sequence length="403" mass="44920">MSFFSEEDEDNISDVVVEENNGPSRMLGWSSVMEEAKELMLLNENAALSHFANYDIANKKICSRGKGKTKYSFRFGSDRNSSFSAKDKIVKSEVHEKLVGLEDIEPGAKRDSMSELLEGLQKENKKLPDSQQVVFDFSAGGNRHIEHPVAEILQNLIESNGPPKGTAKMNLKTLGKRSKLTAKSNKYTLAYRFLDSGDPPEPLDSSTSSDEEDAKFQLQVFDENLLNIGNQEVNEQTMAHRFQEALDAAAIGDQGMLLAKCKQTGLGYHASLQQVMQTEKERQMEFLKQSHAGIHGDKATCIDVEILSRYFDAKLIVCECSLCCKNIMACSHNIILLFAKPSGFFVSKVLNMCSSSVSVELPMCRETPKKLGRECSKTIIFSSRICNNVELEVGSSVRIYPPW</sequence>
<evidence type="ECO:0000256" key="1">
    <source>
        <dbReference type="SAM" id="MobiDB-lite"/>
    </source>
</evidence>
<comment type="caution">
    <text evidence="2">The sequence shown here is derived from an EMBL/GenBank/DDBJ whole genome shotgun (WGS) entry which is preliminary data.</text>
</comment>
<dbReference type="EMBL" id="JADFTS010000005">
    <property type="protein sequence ID" value="KAF9604484.1"/>
    <property type="molecule type" value="Genomic_DNA"/>
</dbReference>
<keyword evidence="3" id="KW-1185">Reference proteome</keyword>
<reference evidence="2 3" key="1">
    <citation type="submission" date="2020-10" db="EMBL/GenBank/DDBJ databases">
        <title>The Coptis chinensis genome and diversification of protoberbering-type alkaloids.</title>
        <authorList>
            <person name="Wang B."/>
            <person name="Shu S."/>
            <person name="Song C."/>
            <person name="Liu Y."/>
        </authorList>
    </citation>
    <scope>NUCLEOTIDE SEQUENCE [LARGE SCALE GENOMIC DNA]</scope>
    <source>
        <strain evidence="2">HL-2020</strain>
        <tissue evidence="2">Leaf</tissue>
    </source>
</reference>